<evidence type="ECO:0000313" key="6">
    <source>
        <dbReference type="EMBL" id="KAK2145116.1"/>
    </source>
</evidence>
<dbReference type="SUPFAM" id="SSF51011">
    <property type="entry name" value="Glycosyl hydrolase domain"/>
    <property type="match status" value="1"/>
</dbReference>
<name>A0AAD9J344_9ANNE</name>
<organism evidence="6 7">
    <name type="scientific">Paralvinella palmiformis</name>
    <dbReference type="NCBI Taxonomy" id="53620"/>
    <lineage>
        <taxon>Eukaryota</taxon>
        <taxon>Metazoa</taxon>
        <taxon>Spiralia</taxon>
        <taxon>Lophotrochozoa</taxon>
        <taxon>Annelida</taxon>
        <taxon>Polychaeta</taxon>
        <taxon>Sedentaria</taxon>
        <taxon>Canalipalpata</taxon>
        <taxon>Terebellida</taxon>
        <taxon>Terebelliformia</taxon>
        <taxon>Alvinellidae</taxon>
        <taxon>Paralvinella</taxon>
    </lineage>
</organism>
<dbReference type="GO" id="GO:0016139">
    <property type="term" value="P:glycoside catabolic process"/>
    <property type="evidence" value="ECO:0007669"/>
    <property type="project" value="TreeGrafter"/>
</dbReference>
<evidence type="ECO:0000256" key="3">
    <source>
        <dbReference type="ARBA" id="ARBA00023295"/>
    </source>
</evidence>
<comment type="similarity">
    <text evidence="1 4">Belongs to the glycosyl hydrolase 27 family.</text>
</comment>
<dbReference type="PANTHER" id="PTHR11452:SF14">
    <property type="entry name" value="ALPHA-GALACTOSIDASE A"/>
    <property type="match status" value="1"/>
</dbReference>
<dbReference type="AlphaFoldDB" id="A0AAD9J344"/>
<keyword evidence="4" id="KW-1015">Disulfide bond</keyword>
<comment type="subunit">
    <text evidence="4">Homodimer.</text>
</comment>
<keyword evidence="3 4" id="KW-0326">Glycosidase</keyword>
<dbReference type="Gene3D" id="3.20.20.70">
    <property type="entry name" value="Aldolase class I"/>
    <property type="match status" value="1"/>
</dbReference>
<evidence type="ECO:0000313" key="7">
    <source>
        <dbReference type="Proteomes" id="UP001208570"/>
    </source>
</evidence>
<dbReference type="Gene3D" id="2.60.40.1180">
    <property type="entry name" value="Golgi alpha-mannosidase II"/>
    <property type="match status" value="1"/>
</dbReference>
<keyword evidence="7" id="KW-1185">Reference proteome</keyword>
<dbReference type="GO" id="GO:0005737">
    <property type="term" value="C:cytoplasm"/>
    <property type="evidence" value="ECO:0007669"/>
    <property type="project" value="TreeGrafter"/>
</dbReference>
<evidence type="ECO:0000256" key="2">
    <source>
        <dbReference type="ARBA" id="ARBA00022801"/>
    </source>
</evidence>
<dbReference type="InterPro" id="IPR017853">
    <property type="entry name" value="GH"/>
</dbReference>
<dbReference type="InterPro" id="IPR013780">
    <property type="entry name" value="Glyco_hydro_b"/>
</dbReference>
<gene>
    <name evidence="6" type="ORF">LSH36_701g00031</name>
</gene>
<proteinExistence type="inferred from homology"/>
<evidence type="ECO:0000256" key="4">
    <source>
        <dbReference type="RuleBase" id="RU361168"/>
    </source>
</evidence>
<dbReference type="InterPro" id="IPR002241">
    <property type="entry name" value="Glyco_hydro_27"/>
</dbReference>
<dbReference type="EC" id="3.2.1.-" evidence="4"/>
<dbReference type="SUPFAM" id="SSF51445">
    <property type="entry name" value="(Trans)glycosidases"/>
    <property type="match status" value="1"/>
</dbReference>
<feature type="signal peptide" evidence="5">
    <location>
        <begin position="1"/>
        <end position="23"/>
    </location>
</feature>
<accession>A0AAD9J344</accession>
<comment type="caution">
    <text evidence="6">The sequence shown here is derived from an EMBL/GenBank/DDBJ whole genome shotgun (WGS) entry which is preliminary data.</text>
</comment>
<keyword evidence="2 4" id="KW-0378">Hydrolase</keyword>
<dbReference type="EMBL" id="JAODUP010000701">
    <property type="protein sequence ID" value="KAK2145116.1"/>
    <property type="molecule type" value="Genomic_DNA"/>
</dbReference>
<evidence type="ECO:0000256" key="5">
    <source>
        <dbReference type="SAM" id="SignalP"/>
    </source>
</evidence>
<dbReference type="PRINTS" id="PR00740">
    <property type="entry name" value="GLHYDRLASE27"/>
</dbReference>
<dbReference type="InterPro" id="IPR013785">
    <property type="entry name" value="Aldolase_TIM"/>
</dbReference>
<sequence>MLTARWQLDFFIVVVLFARCQHCLDNGLALTPPLGWITTERFECLVDCANYPDDCISEKLIKTTADTIVKYGLRDVGFRYLIIGDCWMNETRDRHGNLEADPDRFPDGIKALAQYVHDRGLLLGLEIDLSNVSCNGRPGSYGNYNRDASTLASWGVDYVKATACSFKNIDKLEGAYPSMGTALNKTRRHMVYDCNWPIEIQKYGKQPDYSLISKTCNIFSTSQLMADSWESLEKTIKHFSSLSRDLVNYTHPGSWSFPNPILVGDYGLSYSEQAMQLAVWSIMNAPLLVSADLRKINDYQRALLLNKVTLTVDQDVSYQMGTEAILNRLLLQTGQVHIWRKSIQPEGSFALALMYFNISGGPTRVSVILRDLGVHGSEWYKLTNILTGQQIGMYKSWYTFNCEVNPVGVLFVRAEAIR</sequence>
<dbReference type="PANTHER" id="PTHR11452">
    <property type="entry name" value="ALPHA-GALACTOSIDASE/ALPHA-N-ACETYLGALACTOSAMINIDASE"/>
    <property type="match status" value="1"/>
</dbReference>
<dbReference type="GO" id="GO:0004557">
    <property type="term" value="F:alpha-galactosidase activity"/>
    <property type="evidence" value="ECO:0007669"/>
    <property type="project" value="TreeGrafter"/>
</dbReference>
<dbReference type="Proteomes" id="UP001208570">
    <property type="component" value="Unassembled WGS sequence"/>
</dbReference>
<feature type="chain" id="PRO_5042220398" description="Alpha-galactosidase" evidence="5">
    <location>
        <begin position="24"/>
        <end position="418"/>
    </location>
</feature>
<dbReference type="Pfam" id="PF16499">
    <property type="entry name" value="Melibiase_2"/>
    <property type="match status" value="1"/>
</dbReference>
<keyword evidence="5" id="KW-0732">Signal</keyword>
<reference evidence="6" key="1">
    <citation type="journal article" date="2023" name="Mol. Biol. Evol.">
        <title>Third-Generation Sequencing Reveals the Adaptive Role of the Epigenome in Three Deep-Sea Polychaetes.</title>
        <authorList>
            <person name="Perez M."/>
            <person name="Aroh O."/>
            <person name="Sun Y."/>
            <person name="Lan Y."/>
            <person name="Juniper S.K."/>
            <person name="Young C.R."/>
            <person name="Angers B."/>
            <person name="Qian P.Y."/>
        </authorList>
    </citation>
    <scope>NUCLEOTIDE SEQUENCE</scope>
    <source>
        <strain evidence="6">P08H-3</strain>
    </source>
</reference>
<dbReference type="CDD" id="cd14792">
    <property type="entry name" value="GH27"/>
    <property type="match status" value="1"/>
</dbReference>
<dbReference type="GO" id="GO:0009311">
    <property type="term" value="P:oligosaccharide metabolic process"/>
    <property type="evidence" value="ECO:0007669"/>
    <property type="project" value="TreeGrafter"/>
</dbReference>
<protein>
    <recommendedName>
        <fullName evidence="4">Alpha-galactosidase</fullName>
        <ecNumber evidence="4">3.2.1.-</ecNumber>
    </recommendedName>
</protein>
<evidence type="ECO:0000256" key="1">
    <source>
        <dbReference type="ARBA" id="ARBA00009743"/>
    </source>
</evidence>